<accession>A0A6I5KQG8</accession>
<evidence type="ECO:0000313" key="1">
    <source>
        <dbReference type="EMBL" id="NDV42683.1"/>
    </source>
</evidence>
<proteinExistence type="predicted"/>
<organism evidence="1 2">
    <name type="scientific">Flagellimonas sediminis</name>
    <dbReference type="NCBI Taxonomy" id="2696468"/>
    <lineage>
        <taxon>Bacteria</taxon>
        <taxon>Pseudomonadati</taxon>
        <taxon>Bacteroidota</taxon>
        <taxon>Flavobacteriia</taxon>
        <taxon>Flavobacteriales</taxon>
        <taxon>Flavobacteriaceae</taxon>
        <taxon>Flagellimonas</taxon>
    </lineage>
</organism>
<dbReference type="PROSITE" id="PS51257">
    <property type="entry name" value="PROKAR_LIPOPROTEIN"/>
    <property type="match status" value="1"/>
</dbReference>
<gene>
    <name evidence="1" type="ORF">GTK07_05030</name>
</gene>
<protein>
    <submittedName>
        <fullName evidence="1">Uncharacterized protein</fullName>
    </submittedName>
</protein>
<reference evidence="1 2" key="1">
    <citation type="submission" date="2020-01" db="EMBL/GenBank/DDBJ databases">
        <title>Muricauda sediminis sp.nov. 40Bstr401.</title>
        <authorList>
            <person name="Xue Z."/>
            <person name="Zhu S."/>
            <person name="Ren N."/>
            <person name="Chen T."/>
            <person name="Chen X."/>
            <person name="Chen J."/>
            <person name="Yang J."/>
        </authorList>
    </citation>
    <scope>NUCLEOTIDE SEQUENCE [LARGE SCALE GENOMIC DNA]</scope>
    <source>
        <strain evidence="1 2">40Bstr401</strain>
    </source>
</reference>
<comment type="caution">
    <text evidence="1">The sequence shown here is derived from an EMBL/GenBank/DDBJ whole genome shotgun (WGS) entry which is preliminary data.</text>
</comment>
<keyword evidence="2" id="KW-1185">Reference proteome</keyword>
<dbReference type="RefSeq" id="WP_163633680.1">
    <property type="nucleotide sequence ID" value="NZ_JAAAMI010000002.1"/>
</dbReference>
<dbReference type="EMBL" id="JAAAMI010000002">
    <property type="protein sequence ID" value="NDV42683.1"/>
    <property type="molecule type" value="Genomic_DNA"/>
</dbReference>
<evidence type="ECO:0000313" key="2">
    <source>
        <dbReference type="Proteomes" id="UP000468707"/>
    </source>
</evidence>
<dbReference type="AlphaFoldDB" id="A0A6I5KQG8"/>
<name>A0A6I5KQG8_9FLAO</name>
<dbReference type="Proteomes" id="UP000468707">
    <property type="component" value="Unassembled WGS sequence"/>
</dbReference>
<sequence length="360" mass="38214">MKKITIALIAIFAIGFTSCEVEPVDNSIDGVAGKAKVEKTKPETEETPDCTVSLLPTLPSMVSACTTSKGEGSLLGAYFDLTINDTELAGNYAAWCVDVDLSLGADECYDYNVYSSYAELPAGAFEQPGNFDLINWIVNQNFVGQASPSGGAYTFGDVQWAIWELIDDKNCVTCAYLGSDWSRTKGQEIVDAAIANGEGYEPGAGEVMAVVLIPTGRTQSVIVTIPLGCEPEPSCETAFARGTDGNTCFIGEGFSRWGWSIGPLAEGTQATYDVYAGAGQCDISKGELVGTVDVSYIDGNVTVTYNIDAAYNVSDTHTYAGSAMFPTKNGEPTVAPGQYYIEENLSGDIYVIAHADVCKD</sequence>